<dbReference type="Pfam" id="PF03864">
    <property type="entry name" value="Phage_cap_E"/>
    <property type="match status" value="1"/>
</dbReference>
<sequence>MSQYYVDLVPDLRPVILAARQIRDERNTLARFLPAKNVMAVSYRLGRRKRLDQTVPIRAIDAPAVPIRRPGVLDVKGDLPAITPIVDLTEEDLTKEMILAQQLAGLDVDYTDWVVSAAATVALTVDNTLELMRGQLLSTGTVSLETDGGVIHEVDFAIPSDRKITANAPWDFEDPAAVFADYQAAHETHLDGSGAPAGVVLTTAKMRAMMVDAVQKLYPQAPVGSDQLNAYLANRDLPPVVTYDRSLVDEAGNRTRVYPEGTMTFLPSNEDPVGSTELGVTQEAVQQVQKQVLSREQVAGLTIVTLGQDNPVQRSVKGAAIGMPVLRDNQDITILDGLV</sequence>
<name>A0ABP7XMB9_9ACTN</name>
<organism evidence="1 2">
    <name type="scientific">Nocardioides fonticola</name>
    <dbReference type="NCBI Taxonomy" id="450363"/>
    <lineage>
        <taxon>Bacteria</taxon>
        <taxon>Bacillati</taxon>
        <taxon>Actinomycetota</taxon>
        <taxon>Actinomycetes</taxon>
        <taxon>Propionibacteriales</taxon>
        <taxon>Nocardioidaceae</taxon>
        <taxon>Nocardioides</taxon>
    </lineage>
</organism>
<evidence type="ECO:0000313" key="2">
    <source>
        <dbReference type="Proteomes" id="UP001501495"/>
    </source>
</evidence>
<accession>A0ABP7XMB9</accession>
<reference evidence="2" key="1">
    <citation type="journal article" date="2019" name="Int. J. Syst. Evol. Microbiol.">
        <title>The Global Catalogue of Microorganisms (GCM) 10K type strain sequencing project: providing services to taxonomists for standard genome sequencing and annotation.</title>
        <authorList>
            <consortium name="The Broad Institute Genomics Platform"/>
            <consortium name="The Broad Institute Genome Sequencing Center for Infectious Disease"/>
            <person name="Wu L."/>
            <person name="Ma J."/>
        </authorList>
    </citation>
    <scope>NUCLEOTIDE SEQUENCE [LARGE SCALE GENOMIC DNA]</scope>
    <source>
        <strain evidence="2">JCM 16703</strain>
    </source>
</reference>
<comment type="caution">
    <text evidence="1">The sequence shown here is derived from an EMBL/GenBank/DDBJ whole genome shotgun (WGS) entry which is preliminary data.</text>
</comment>
<gene>
    <name evidence="1" type="ORF">GCM10022215_24220</name>
</gene>
<keyword evidence="2" id="KW-1185">Reference proteome</keyword>
<protein>
    <recommendedName>
        <fullName evidence="3">Major capsid protein E</fullName>
    </recommendedName>
</protein>
<proteinExistence type="predicted"/>
<dbReference type="InterPro" id="IPR005564">
    <property type="entry name" value="Major_capsid_GpE"/>
</dbReference>
<dbReference type="RefSeq" id="WP_344733657.1">
    <property type="nucleotide sequence ID" value="NZ_BAAAZH010000016.1"/>
</dbReference>
<dbReference type="EMBL" id="BAAAZH010000016">
    <property type="protein sequence ID" value="GAA4120505.1"/>
    <property type="molecule type" value="Genomic_DNA"/>
</dbReference>
<evidence type="ECO:0008006" key="3">
    <source>
        <dbReference type="Google" id="ProtNLM"/>
    </source>
</evidence>
<evidence type="ECO:0000313" key="1">
    <source>
        <dbReference type="EMBL" id="GAA4120505.1"/>
    </source>
</evidence>
<dbReference type="Proteomes" id="UP001501495">
    <property type="component" value="Unassembled WGS sequence"/>
</dbReference>